<evidence type="ECO:0000259" key="5">
    <source>
        <dbReference type="Pfam" id="PF22178"/>
    </source>
</evidence>
<dbReference type="NCBIfam" id="TIGR03361">
    <property type="entry name" value="VI_Rhs_Vgr"/>
    <property type="match status" value="1"/>
</dbReference>
<dbReference type="InterPro" id="IPR037026">
    <property type="entry name" value="Vgr_OB-fold_dom_sf"/>
</dbReference>
<dbReference type="InterPro" id="IPR006531">
    <property type="entry name" value="Gp5/Vgr_OB"/>
</dbReference>
<gene>
    <name evidence="6" type="ordered locus">Acry_2094</name>
</gene>
<dbReference type="NCBIfam" id="TIGR01646">
    <property type="entry name" value="vgr_GE"/>
    <property type="match status" value="1"/>
</dbReference>
<proteinExistence type="inferred from homology"/>
<dbReference type="SUPFAM" id="SSF69279">
    <property type="entry name" value="Phage tail proteins"/>
    <property type="match status" value="2"/>
</dbReference>
<dbReference type="eggNOG" id="COG3501">
    <property type="taxonomic scope" value="Bacteria"/>
</dbReference>
<dbReference type="Gene3D" id="2.30.110.50">
    <property type="match status" value="1"/>
</dbReference>
<dbReference type="EMBL" id="CP000697">
    <property type="protein sequence ID" value="ABQ31293.1"/>
    <property type="molecule type" value="Genomic_DNA"/>
</dbReference>
<evidence type="ECO:0000256" key="2">
    <source>
        <dbReference type="ARBA" id="ARBA00005558"/>
    </source>
</evidence>
<dbReference type="KEGG" id="acr:Acry_2094"/>
<dbReference type="InterPro" id="IPR054030">
    <property type="entry name" value="Gp5_Vgr_C"/>
</dbReference>
<dbReference type="Gene3D" id="4.10.220.110">
    <property type="match status" value="1"/>
</dbReference>
<keyword evidence="3" id="KW-0964">Secreted</keyword>
<dbReference type="SUPFAM" id="SSF69349">
    <property type="entry name" value="Phage fibre proteins"/>
    <property type="match status" value="1"/>
</dbReference>
<organism evidence="6 7">
    <name type="scientific">Acidiphilium cryptum (strain JF-5)</name>
    <dbReference type="NCBI Taxonomy" id="349163"/>
    <lineage>
        <taxon>Bacteria</taxon>
        <taxon>Pseudomonadati</taxon>
        <taxon>Pseudomonadota</taxon>
        <taxon>Alphaproteobacteria</taxon>
        <taxon>Acetobacterales</taxon>
        <taxon>Acidocellaceae</taxon>
        <taxon>Acidiphilium</taxon>
    </lineage>
</organism>
<feature type="domain" description="Gp5/Type VI secretion system Vgr C-terminal trimerisation" evidence="5">
    <location>
        <begin position="466"/>
        <end position="578"/>
    </location>
</feature>
<dbReference type="Gene3D" id="2.40.50.230">
    <property type="entry name" value="Gp5 N-terminal domain"/>
    <property type="match status" value="1"/>
</dbReference>
<dbReference type="HOGENOM" id="CLU_004121_7_3_5"/>
<feature type="domain" description="Gp5/Type VI secretion system Vgr protein OB-fold" evidence="4">
    <location>
        <begin position="381"/>
        <end position="448"/>
    </location>
</feature>
<dbReference type="GO" id="GO:0005576">
    <property type="term" value="C:extracellular region"/>
    <property type="evidence" value="ECO:0007669"/>
    <property type="project" value="UniProtKB-SubCell"/>
</dbReference>
<dbReference type="Pfam" id="PF04717">
    <property type="entry name" value="Phage_base_V"/>
    <property type="match status" value="1"/>
</dbReference>
<dbReference type="InterPro" id="IPR017847">
    <property type="entry name" value="T6SS_RhsGE_Vgr_subset"/>
</dbReference>
<comment type="similarity">
    <text evidence="2">Belongs to the VgrG protein family.</text>
</comment>
<protein>
    <submittedName>
        <fullName evidence="6">Rhs element Vgr protein</fullName>
    </submittedName>
</protein>
<accession>A5G0B1</accession>
<dbReference type="AlphaFoldDB" id="A5G0B1"/>
<keyword evidence="7" id="KW-1185">Reference proteome</keyword>
<dbReference type="STRING" id="349163.Acry_2094"/>
<dbReference type="InterPro" id="IPR050708">
    <property type="entry name" value="T6SS_VgrG/RHS"/>
</dbReference>
<dbReference type="PANTHER" id="PTHR32305">
    <property type="match status" value="1"/>
</dbReference>
<dbReference type="SUPFAM" id="SSF69255">
    <property type="entry name" value="gp5 N-terminal domain-like"/>
    <property type="match status" value="1"/>
</dbReference>
<dbReference type="PANTHER" id="PTHR32305:SF15">
    <property type="entry name" value="PROTEIN RHSA-RELATED"/>
    <property type="match status" value="1"/>
</dbReference>
<dbReference type="Proteomes" id="UP000000245">
    <property type="component" value="Chromosome"/>
</dbReference>
<sequence>MTTNIDLLDLQTSLGSGVLTLVGVNGQAALSQCFRYTLSVRAGAGGLDPNDLLYTSVTVAIGSDGTNQTYINGLVSSVVQKPGNAAGTAIAAGLELWDHELTVVPALWFLGQTLDCRIFQNKTAVAIVKEVLDEFEITSYELPSGGTSYDYTVMFNETYLDFINRILARDGLFYYFVHEKSGHKFVVASSSQSLPKLGAVKFAGQTATEVGVHTLSRADSTTIGKFIGNDYNYETASTGLVSDADTVLKAKGAATRKFYRYPSENPVKEAIGQQVRHQNEAAEVRAGLFAGGGNTPSMLAPGNAVTITGDPFGIGDYVIAAAALSVTDHAGIGGGTATVDVAFTLFDASVPWRPELLPKPQIAGLQSALVVGPSGDEIYTNKYGRVKVQFNWDTRGKKDENSSCWVRVIQPWAGAGWGFQFLPRIGQEVAISFLESDIDRPVVIGSFYNSGQVSLFNLPAEQNKAGFRSRSTKSGGTSNYSEFSIDDTKGSEVVLLHAERDYTVEVEHDETRTIGNNRTVTVKKDEAITVDGNQTETVKGNRTFEVKQDHSETVDGNQSVTVKGKQSVSVQGQQSVSVTGAVTYESMESITLKVGGNSIKIDMTGITLSGTLIKINAQAELSTSGAIAQHSGSGMLKLQGGIIMVN</sequence>
<dbReference type="RefSeq" id="WP_007421657.1">
    <property type="nucleotide sequence ID" value="NC_009484.1"/>
</dbReference>
<dbReference type="Pfam" id="PF05954">
    <property type="entry name" value="Phage_GPD"/>
    <property type="match status" value="1"/>
</dbReference>
<comment type="subcellular location">
    <subcellularLocation>
        <location evidence="1">Secreted</location>
    </subcellularLocation>
</comment>
<reference evidence="6 7" key="1">
    <citation type="submission" date="2007-05" db="EMBL/GenBank/DDBJ databases">
        <title>Complete sequence of chromosome of Acidiphilium cryptum JF-5.</title>
        <authorList>
            <consortium name="US DOE Joint Genome Institute"/>
            <person name="Copeland A."/>
            <person name="Lucas S."/>
            <person name="Lapidus A."/>
            <person name="Barry K."/>
            <person name="Detter J.C."/>
            <person name="Glavina del Rio T."/>
            <person name="Hammon N."/>
            <person name="Israni S."/>
            <person name="Dalin E."/>
            <person name="Tice H."/>
            <person name="Pitluck S."/>
            <person name="Sims D."/>
            <person name="Brettin T."/>
            <person name="Bruce D."/>
            <person name="Han C."/>
            <person name="Schmutz J."/>
            <person name="Larimer F."/>
            <person name="Land M."/>
            <person name="Hauser L."/>
            <person name="Kyrpides N."/>
            <person name="Kim E."/>
            <person name="Magnuson T."/>
            <person name="Richardson P."/>
        </authorList>
    </citation>
    <scope>NUCLEOTIDE SEQUENCE [LARGE SCALE GENOMIC DNA]</scope>
    <source>
        <strain evidence="6 7">JF-5</strain>
    </source>
</reference>
<evidence type="ECO:0000256" key="1">
    <source>
        <dbReference type="ARBA" id="ARBA00004613"/>
    </source>
</evidence>
<dbReference type="Pfam" id="PF22178">
    <property type="entry name" value="Gp5_trimer_C"/>
    <property type="match status" value="1"/>
</dbReference>
<evidence type="ECO:0000313" key="6">
    <source>
        <dbReference type="EMBL" id="ABQ31293.1"/>
    </source>
</evidence>
<dbReference type="Gene3D" id="3.55.50.10">
    <property type="entry name" value="Baseplate protein-like domains"/>
    <property type="match status" value="1"/>
</dbReference>
<dbReference type="InterPro" id="IPR006533">
    <property type="entry name" value="T6SS_Vgr_RhsGE"/>
</dbReference>
<evidence type="ECO:0000259" key="4">
    <source>
        <dbReference type="Pfam" id="PF04717"/>
    </source>
</evidence>
<name>A5G0B1_ACICJ</name>
<evidence type="ECO:0000313" key="7">
    <source>
        <dbReference type="Proteomes" id="UP000000245"/>
    </source>
</evidence>
<evidence type="ECO:0000256" key="3">
    <source>
        <dbReference type="ARBA" id="ARBA00022525"/>
    </source>
</evidence>